<comment type="caution">
    <text evidence="3">The sequence shown here is derived from an EMBL/GenBank/DDBJ whole genome shotgun (WGS) entry which is preliminary data.</text>
</comment>
<organism evidence="3 4">
    <name type="scientific">Marmota monax</name>
    <name type="common">Woodchuck</name>
    <dbReference type="NCBI Taxonomy" id="9995"/>
    <lineage>
        <taxon>Eukaryota</taxon>
        <taxon>Metazoa</taxon>
        <taxon>Chordata</taxon>
        <taxon>Craniata</taxon>
        <taxon>Vertebrata</taxon>
        <taxon>Euteleostomi</taxon>
        <taxon>Mammalia</taxon>
        <taxon>Eutheria</taxon>
        <taxon>Euarchontoglires</taxon>
        <taxon>Glires</taxon>
        <taxon>Rodentia</taxon>
        <taxon>Sciuromorpha</taxon>
        <taxon>Sciuridae</taxon>
        <taxon>Xerinae</taxon>
        <taxon>Marmotini</taxon>
        <taxon>Marmota</taxon>
    </lineage>
</organism>
<name>A0A5E4D403_MARMO</name>
<dbReference type="Gene3D" id="3.30.710.10">
    <property type="entry name" value="Potassium Channel Kv1.1, Chain A"/>
    <property type="match status" value="1"/>
</dbReference>
<dbReference type="EMBL" id="CABDUW010003107">
    <property type="protein sequence ID" value="VTJ88718.1"/>
    <property type="molecule type" value="Genomic_DNA"/>
</dbReference>
<dbReference type="GO" id="GO:0005634">
    <property type="term" value="C:nucleus"/>
    <property type="evidence" value="ECO:0007669"/>
    <property type="project" value="TreeGrafter"/>
</dbReference>
<dbReference type="Pfam" id="PF00651">
    <property type="entry name" value="BTB"/>
    <property type="match status" value="1"/>
</dbReference>
<feature type="domain" description="BTB" evidence="2">
    <location>
        <begin position="91"/>
        <end position="161"/>
    </location>
</feature>
<dbReference type="InterPro" id="IPR043380">
    <property type="entry name" value="Gcl-like"/>
</dbReference>
<protein>
    <recommendedName>
        <fullName evidence="2">BTB domain-containing protein</fullName>
    </recommendedName>
</protein>
<dbReference type="PANTHER" id="PTHR23231">
    <property type="entry name" value="GERM CELL-LESS PROTEIN"/>
    <property type="match status" value="1"/>
</dbReference>
<dbReference type="PANTHER" id="PTHR23231:SF3">
    <property type="entry name" value="BTB DOMAIN CONTAINING 35, FAMILY MEMBER 10-RELATED"/>
    <property type="match status" value="1"/>
</dbReference>
<proteinExistence type="predicted"/>
<gene>
    <name evidence="3" type="ORF">MONAX_5E026531</name>
</gene>
<accession>A0A5E4D403</accession>
<evidence type="ECO:0000313" key="3">
    <source>
        <dbReference type="EMBL" id="VTJ88718.1"/>
    </source>
</evidence>
<evidence type="ECO:0000256" key="1">
    <source>
        <dbReference type="ARBA" id="ARBA00022473"/>
    </source>
</evidence>
<keyword evidence="1" id="KW-0217">Developmental protein</keyword>
<dbReference type="CDD" id="cd18495">
    <property type="entry name" value="BACK_GCL"/>
    <property type="match status" value="1"/>
</dbReference>
<dbReference type="AlphaFoldDB" id="A0A5E4D403"/>
<reference evidence="3" key="1">
    <citation type="submission" date="2019-04" db="EMBL/GenBank/DDBJ databases">
        <authorList>
            <person name="Alioto T."/>
            <person name="Alioto T."/>
        </authorList>
    </citation>
    <scope>NUCLEOTIDE SEQUENCE [LARGE SCALE GENOMIC DNA]</scope>
</reference>
<dbReference type="PROSITE" id="PS50097">
    <property type="entry name" value="BTB"/>
    <property type="match status" value="1"/>
</dbReference>
<dbReference type="SUPFAM" id="SSF54695">
    <property type="entry name" value="POZ domain"/>
    <property type="match status" value="1"/>
</dbReference>
<sequence>MGILSSRILRCREPGTIDPQQSEATACLSYISSSRKRKQSGGYCLGLKPDTEKFQDQGENLQQVFSTSHRKKVKITSKYAYQNLFLNGENSDIKIRALGKIWYLHKIFLYQSDYFADMFRSSWEELHKDIIELDIRDQNIDIQSLHFVLGSLYRDEYFLIESLQVPSVLATSCLLQIEDLIQQCNETMKDTINVKTVCSYYAAAETYGLDSVKTGCFEWLLHNLMTHPRAELYKEIGIELVDLLISSSNLLVIQKEMDIYTTLKEWMFLRLNPSWKGSMKQLLINTNNWLSRHRECGGYNTFLDTEEGISFKPVFKKLRFQHIICDLASTKVIEQDGLIPSEWLSSVCKQQWLTLLKAQQYREIGPRDINETELEGYSMRCGKRIIKD</sequence>
<dbReference type="Proteomes" id="UP000335636">
    <property type="component" value="Unassembled WGS sequence"/>
</dbReference>
<feature type="non-terminal residue" evidence="3">
    <location>
        <position position="388"/>
    </location>
</feature>
<dbReference type="GO" id="GO:0007281">
    <property type="term" value="P:germ cell development"/>
    <property type="evidence" value="ECO:0007669"/>
    <property type="project" value="InterPro"/>
</dbReference>
<dbReference type="SMART" id="SM00225">
    <property type="entry name" value="BTB"/>
    <property type="match status" value="1"/>
</dbReference>
<evidence type="ECO:0000259" key="2">
    <source>
        <dbReference type="PROSITE" id="PS50097"/>
    </source>
</evidence>
<dbReference type="InterPro" id="IPR000210">
    <property type="entry name" value="BTB/POZ_dom"/>
</dbReference>
<evidence type="ECO:0000313" key="4">
    <source>
        <dbReference type="Proteomes" id="UP000335636"/>
    </source>
</evidence>
<dbReference type="InterPro" id="IPR011333">
    <property type="entry name" value="SKP1/BTB/POZ_sf"/>
</dbReference>
<keyword evidence="4" id="KW-1185">Reference proteome</keyword>